<dbReference type="GO" id="GO:0004930">
    <property type="term" value="F:G protein-coupled receptor activity"/>
    <property type="evidence" value="ECO:0007669"/>
    <property type="project" value="UniProtKB-KW"/>
</dbReference>
<protein>
    <submittedName>
        <fullName evidence="10">Neuropeptide-like GPCR</fullName>
    </submittedName>
</protein>
<organism evidence="10">
    <name type="scientific">Tripedalia cystophora</name>
    <name type="common">Mangrove box jellyfish</name>
    <dbReference type="NCBI Taxonomy" id="6141"/>
    <lineage>
        <taxon>Eukaryota</taxon>
        <taxon>Metazoa</taxon>
        <taxon>Cnidaria</taxon>
        <taxon>Cubozoa</taxon>
        <taxon>Carybdeida</taxon>
        <taxon>Tripedaliidae</taxon>
        <taxon>Tripedalia</taxon>
    </lineage>
</organism>
<evidence type="ECO:0000256" key="5">
    <source>
        <dbReference type="ARBA" id="ARBA00023136"/>
    </source>
</evidence>
<dbReference type="EMBL" id="MH835317">
    <property type="protein sequence ID" value="QBL02603.1"/>
    <property type="molecule type" value="mRNA"/>
</dbReference>
<evidence type="ECO:0000256" key="3">
    <source>
        <dbReference type="ARBA" id="ARBA00022989"/>
    </source>
</evidence>
<keyword evidence="2 8" id="KW-0812">Transmembrane</keyword>
<dbReference type="AlphaFoldDB" id="A0A481ZM47"/>
<dbReference type="PANTHER" id="PTHR45695">
    <property type="entry name" value="LEUCOKININ RECEPTOR-RELATED"/>
    <property type="match status" value="1"/>
</dbReference>
<dbReference type="PRINTS" id="PR00237">
    <property type="entry name" value="GPCRRHODOPSN"/>
</dbReference>
<dbReference type="PANTHER" id="PTHR45695:SF9">
    <property type="entry name" value="LEUCOKININ RECEPTOR"/>
    <property type="match status" value="1"/>
</dbReference>
<dbReference type="InterPro" id="IPR017452">
    <property type="entry name" value="GPCR_Rhodpsn_7TM"/>
</dbReference>
<evidence type="ECO:0000256" key="4">
    <source>
        <dbReference type="ARBA" id="ARBA00023040"/>
    </source>
</evidence>
<dbReference type="PROSITE" id="PS50262">
    <property type="entry name" value="G_PROTEIN_RECEP_F1_2"/>
    <property type="match status" value="1"/>
</dbReference>
<feature type="transmembrane region" description="Helical" evidence="8">
    <location>
        <begin position="176"/>
        <end position="197"/>
    </location>
</feature>
<dbReference type="Gene3D" id="1.20.1070.10">
    <property type="entry name" value="Rhodopsin 7-helix transmembrane proteins"/>
    <property type="match status" value="1"/>
</dbReference>
<evidence type="ECO:0000256" key="8">
    <source>
        <dbReference type="SAM" id="Phobius"/>
    </source>
</evidence>
<evidence type="ECO:0000259" key="9">
    <source>
        <dbReference type="PROSITE" id="PS50262"/>
    </source>
</evidence>
<feature type="transmembrane region" description="Helical" evidence="8">
    <location>
        <begin position="61"/>
        <end position="81"/>
    </location>
</feature>
<accession>A0A481ZM47</accession>
<sequence length="367" mass="41787">MDSNKTCDLRTNSNCSIFNLNQAPPLEWVWICLITISVVFNGFTVVATSIQKQARSTVNKFILSLSLSDLFLTLTISFFLYEESQDLSIGKYGPRIKESILHLFHSVLAMNIVAVCFERYYAVCKPLKFNSYRRKVIYIIVSIWIVSALIVSPLLLGCHIHSNGSCEEEICAVYGFSLVAILHLVPTVLLLCIIVPIRSQLWSSAPISHISLRIRNHQTRKITKMIGIVTALSFTLWTPCSLFLILKKFRMSFGSFECIIWSSVYFVSFSHCCLNPIVYMAYNSALWGGLKQLRWRKQTELHYCSDSCLSPRDFKMEKPWKKQRLSTISQSCLQVSEKSPTSLSSCSYLSENELNGKANINTIFSKM</sequence>
<feature type="transmembrane region" description="Helical" evidence="8">
    <location>
        <begin position="28"/>
        <end position="49"/>
    </location>
</feature>
<keyword evidence="4" id="KW-0297">G-protein coupled receptor</keyword>
<dbReference type="GO" id="GO:0007218">
    <property type="term" value="P:neuropeptide signaling pathway"/>
    <property type="evidence" value="ECO:0007669"/>
    <property type="project" value="UniProtKB-KW"/>
</dbReference>
<dbReference type="SUPFAM" id="SSF81321">
    <property type="entry name" value="Family A G protein-coupled receptor-like"/>
    <property type="match status" value="1"/>
</dbReference>
<feature type="transmembrane region" description="Helical" evidence="8">
    <location>
        <begin position="258"/>
        <end position="282"/>
    </location>
</feature>
<feature type="transmembrane region" description="Helical" evidence="8">
    <location>
        <begin position="225"/>
        <end position="246"/>
    </location>
</feature>
<evidence type="ECO:0000313" key="10">
    <source>
        <dbReference type="EMBL" id="QBL02603.1"/>
    </source>
</evidence>
<proteinExistence type="evidence at transcript level"/>
<evidence type="ECO:0000256" key="2">
    <source>
        <dbReference type="ARBA" id="ARBA00022692"/>
    </source>
</evidence>
<feature type="transmembrane region" description="Helical" evidence="8">
    <location>
        <begin position="101"/>
        <end position="124"/>
    </location>
</feature>
<keyword evidence="6" id="KW-0675">Receptor</keyword>
<reference evidence="10" key="1">
    <citation type="submission" date="2018-09" db="EMBL/GenBank/DDBJ databases">
        <authorList>
            <person name="Nielsen S.K.D."/>
            <person name="Koch T.L."/>
            <person name="Hauser F."/>
            <person name="Garm A."/>
            <person name="Grimmelikhuijzen C.J.P."/>
        </authorList>
    </citation>
    <scope>NUCLEOTIDE SEQUENCE</scope>
</reference>
<name>A0A481ZM47_TRICY</name>
<comment type="subcellular location">
    <subcellularLocation>
        <location evidence="1">Membrane</location>
        <topology evidence="1">Multi-pass membrane protein</topology>
    </subcellularLocation>
</comment>
<dbReference type="Pfam" id="PF00001">
    <property type="entry name" value="7tm_1"/>
    <property type="match status" value="1"/>
</dbReference>
<keyword evidence="5 8" id="KW-0472">Membrane</keyword>
<feature type="domain" description="G-protein coupled receptors family 1 profile" evidence="9">
    <location>
        <begin position="40"/>
        <end position="279"/>
    </location>
</feature>
<evidence type="ECO:0000256" key="6">
    <source>
        <dbReference type="ARBA" id="ARBA00023170"/>
    </source>
</evidence>
<reference evidence="10" key="2">
    <citation type="journal article" date="2019" name="BMC Genomics">
        <title>De novo transcriptome assembly of the cubomedusa Tripedalia cystophora, including the analysis of a set of genes involved in peptidergic neurotransmission.</title>
        <authorList>
            <person name="Nielsen S.K."/>
            <person name="Koch T.L."/>
            <person name="Hauser F."/>
            <person name="Garm A."/>
            <person name="Grimmelikhuijzen C.J."/>
        </authorList>
    </citation>
    <scope>NUCLEOTIDE SEQUENCE</scope>
</reference>
<keyword evidence="10" id="KW-0527">Neuropeptide</keyword>
<dbReference type="InterPro" id="IPR000276">
    <property type="entry name" value="GPCR_Rhodpsn"/>
</dbReference>
<keyword evidence="3 8" id="KW-1133">Transmembrane helix</keyword>
<evidence type="ECO:0000256" key="7">
    <source>
        <dbReference type="ARBA" id="ARBA00023224"/>
    </source>
</evidence>
<feature type="transmembrane region" description="Helical" evidence="8">
    <location>
        <begin position="136"/>
        <end position="156"/>
    </location>
</feature>
<keyword evidence="7" id="KW-0807">Transducer</keyword>
<dbReference type="GO" id="GO:0005886">
    <property type="term" value="C:plasma membrane"/>
    <property type="evidence" value="ECO:0007669"/>
    <property type="project" value="TreeGrafter"/>
</dbReference>
<dbReference type="CDD" id="cd00637">
    <property type="entry name" value="7tm_classA_rhodopsin-like"/>
    <property type="match status" value="1"/>
</dbReference>
<evidence type="ECO:0000256" key="1">
    <source>
        <dbReference type="ARBA" id="ARBA00004141"/>
    </source>
</evidence>